<dbReference type="SUPFAM" id="SSF74650">
    <property type="entry name" value="Galactose mutarotase-like"/>
    <property type="match status" value="1"/>
</dbReference>
<dbReference type="InterPro" id="IPR017853">
    <property type="entry name" value="GH"/>
</dbReference>
<evidence type="ECO:0000256" key="4">
    <source>
        <dbReference type="RuleBase" id="RU361185"/>
    </source>
</evidence>
<dbReference type="InterPro" id="IPR030458">
    <property type="entry name" value="Glyco_hydro_31_AS"/>
</dbReference>
<dbReference type="GO" id="GO:0030246">
    <property type="term" value="F:carbohydrate binding"/>
    <property type="evidence" value="ECO:0007669"/>
    <property type="project" value="InterPro"/>
</dbReference>
<evidence type="ECO:0000256" key="1">
    <source>
        <dbReference type="ARBA" id="ARBA00007806"/>
    </source>
</evidence>
<dbReference type="CDD" id="cd14752">
    <property type="entry name" value="GH31_N"/>
    <property type="match status" value="1"/>
</dbReference>
<organism evidence="7 8">
    <name type="scientific">Caproicibacterium lactatifermentans</name>
    <dbReference type="NCBI Taxonomy" id="2666138"/>
    <lineage>
        <taxon>Bacteria</taxon>
        <taxon>Bacillati</taxon>
        <taxon>Bacillota</taxon>
        <taxon>Clostridia</taxon>
        <taxon>Eubacteriales</taxon>
        <taxon>Oscillospiraceae</taxon>
        <taxon>Caproicibacterium</taxon>
    </lineage>
</organism>
<proteinExistence type="inferred from homology"/>
<evidence type="ECO:0000259" key="5">
    <source>
        <dbReference type="Pfam" id="PF01055"/>
    </source>
</evidence>
<dbReference type="GO" id="GO:0005975">
    <property type="term" value="P:carbohydrate metabolic process"/>
    <property type="evidence" value="ECO:0007669"/>
    <property type="project" value="InterPro"/>
</dbReference>
<dbReference type="GO" id="GO:0004553">
    <property type="term" value="F:hydrolase activity, hydrolyzing O-glycosyl compounds"/>
    <property type="evidence" value="ECO:0007669"/>
    <property type="project" value="InterPro"/>
</dbReference>
<evidence type="ECO:0000313" key="8">
    <source>
        <dbReference type="Proteomes" id="UP000501316"/>
    </source>
</evidence>
<evidence type="ECO:0000256" key="3">
    <source>
        <dbReference type="ARBA" id="ARBA00023295"/>
    </source>
</evidence>
<dbReference type="InterPro" id="IPR011013">
    <property type="entry name" value="Gal_mutarotase_sf_dom"/>
</dbReference>
<dbReference type="PROSITE" id="PS00129">
    <property type="entry name" value="GLYCOSYL_HYDROL_F31_1"/>
    <property type="match status" value="1"/>
</dbReference>
<dbReference type="InterPro" id="IPR048395">
    <property type="entry name" value="Glyco_hydro_31_C"/>
</dbReference>
<dbReference type="Pfam" id="PF21365">
    <property type="entry name" value="Glyco_hydro_31_3rd"/>
    <property type="match status" value="1"/>
</dbReference>
<dbReference type="KEGG" id="clf:GJQ69_02580"/>
<dbReference type="PANTHER" id="PTHR22762">
    <property type="entry name" value="ALPHA-GLUCOSIDASE"/>
    <property type="match status" value="1"/>
</dbReference>
<dbReference type="SUPFAM" id="SSF51011">
    <property type="entry name" value="Glycosyl hydrolase domain"/>
    <property type="match status" value="1"/>
</dbReference>
<dbReference type="Pfam" id="PF01055">
    <property type="entry name" value="Glyco_hydro_31_2nd"/>
    <property type="match status" value="1"/>
</dbReference>
<dbReference type="InterPro" id="IPR000322">
    <property type="entry name" value="Glyco_hydro_31_TIM"/>
</dbReference>
<reference evidence="7 8" key="1">
    <citation type="submission" date="2019-11" db="EMBL/GenBank/DDBJ databases">
        <authorList>
            <person name="Ren C."/>
            <person name="Wang H."/>
            <person name="Xu Y."/>
        </authorList>
    </citation>
    <scope>NUCLEOTIDE SEQUENCE [LARGE SCALE GENOMIC DNA]</scope>
    <source>
        <strain evidence="7 8">LBM 19010</strain>
    </source>
</reference>
<dbReference type="RefSeq" id="WP_086036326.1">
    <property type="nucleotide sequence ID" value="NZ_CP046051.1"/>
</dbReference>
<dbReference type="SUPFAM" id="SSF51445">
    <property type="entry name" value="(Trans)glycosidases"/>
    <property type="match status" value="1"/>
</dbReference>
<comment type="similarity">
    <text evidence="1 4">Belongs to the glycosyl hydrolase 31 family.</text>
</comment>
<protein>
    <submittedName>
        <fullName evidence="7">Alpha-glucosidase</fullName>
    </submittedName>
</protein>
<sequence length="686" mass="78607">MIRRYSFGHPFQTDAVVKDLPPIHGPVPYFTVENDDCTLACPLSSDTIVYGLGETVRGINKRGWHYCSNCSDEPQHTEGKQSLYASDNFLLLAGKGQMFGVFLDYPGKVDYDIGYTNMNHMAVTVGNADYDLYIIEGKSAEEIVHQFRGLIGRSYIAPKWAFGYGQSRWSYYSEDEVREVVQKHRENHVPLDMVYLDIDYMDHYKDFTLNDKTFPDFAEFVQEMRRQNIHLVPIIDAGVKQERGYDVCDEGLENGYFCKKEDGTPFVGAVWPGKAYFPDFLNPEVRAWFGGKYRFLLDKGIDGFWNDMNEPALFYSEDGLKAAFAEMKKLEGKNLDMDKVNYFRELVTGLSNNPKDYESFYHNCGGKRVRHDKIHNLYGYNMTRSAGEAFEKYCPNKRVLMFSRSSMVGMHRYGGVWTGDNCSWWSHLLLEIQMMPSLNMCGFLYSGADIGGFGDNATADLLLRWTAFGVFTPLMRNHSALGTRCQEVYRFPEVLPVFRNLIGIRYALLPYLYSEYMKATLQDTMYFKPLAFVYPQDEDAARVQDQLMLGDELMVTPVYTQNAVGRTVYLPEPMKLVRMHSAQEIQTEQMEKGYHYIPIALDEIVFFLRSDRMIPLAKGGESVPEVDFGDLTLLVNVQHCAAYQYYSDDGCSKDYDNPKNRTCITMKADGTVSAEGQLPVKLDVKR</sequence>
<dbReference type="CDD" id="cd06604">
    <property type="entry name" value="GH31_glucosidase_II_MalA"/>
    <property type="match status" value="1"/>
</dbReference>
<dbReference type="Gene3D" id="3.20.20.80">
    <property type="entry name" value="Glycosidases"/>
    <property type="match status" value="1"/>
</dbReference>
<name>A0A859DTX6_9FIRM</name>
<dbReference type="Gene3D" id="2.60.40.1760">
    <property type="entry name" value="glycosyl hydrolase (family 31)"/>
    <property type="match status" value="1"/>
</dbReference>
<gene>
    <name evidence="7" type="ORF">GJQ69_02580</name>
</gene>
<dbReference type="EMBL" id="CP046051">
    <property type="protein sequence ID" value="QKN23471.1"/>
    <property type="molecule type" value="Genomic_DNA"/>
</dbReference>
<evidence type="ECO:0000259" key="6">
    <source>
        <dbReference type="Pfam" id="PF21365"/>
    </source>
</evidence>
<evidence type="ECO:0000313" key="7">
    <source>
        <dbReference type="EMBL" id="QKN23471.1"/>
    </source>
</evidence>
<accession>A0A859DTX6</accession>
<dbReference type="Proteomes" id="UP000501316">
    <property type="component" value="Chromosome"/>
</dbReference>
<keyword evidence="2 4" id="KW-0378">Hydrolase</keyword>
<feature type="domain" description="Glycosyl hydrolase family 31 C-terminal" evidence="6">
    <location>
        <begin position="525"/>
        <end position="613"/>
    </location>
</feature>
<keyword evidence="3 4" id="KW-0326">Glycosidase</keyword>
<dbReference type="Gene3D" id="2.60.40.4040">
    <property type="match status" value="1"/>
</dbReference>
<evidence type="ECO:0000256" key="2">
    <source>
        <dbReference type="ARBA" id="ARBA00022801"/>
    </source>
</evidence>
<dbReference type="PANTHER" id="PTHR22762:SF120">
    <property type="entry name" value="HETEROGLYCAN GLUCOSIDASE 1"/>
    <property type="match status" value="1"/>
</dbReference>
<feature type="domain" description="Glycoside hydrolase family 31 TIM barrel" evidence="5">
    <location>
        <begin position="156"/>
        <end position="514"/>
    </location>
</feature>
<dbReference type="AlphaFoldDB" id="A0A859DTX6"/>